<comment type="similarity">
    <text evidence="1">Belongs to the peptidase S33 family.</text>
</comment>
<feature type="chain" id="PRO_5017475811" evidence="3">
    <location>
        <begin position="22"/>
        <end position="467"/>
    </location>
</feature>
<dbReference type="PANTHER" id="PTHR43248">
    <property type="entry name" value="2-SUCCINYL-6-HYDROXY-2,4-CYCLOHEXADIENE-1-CARBOXYLATE SYNTHASE"/>
    <property type="match status" value="1"/>
</dbReference>
<dbReference type="InterPro" id="IPR029058">
    <property type="entry name" value="AB_hydrolase_fold"/>
</dbReference>
<gene>
    <name evidence="5" type="ORF">D2V05_00195</name>
    <name evidence="6" type="ORF">FQ017_00190</name>
</gene>
<dbReference type="OrthoDB" id="613638at2"/>
<evidence type="ECO:0000313" key="7">
    <source>
        <dbReference type="Proteomes" id="UP000266691"/>
    </source>
</evidence>
<dbReference type="SUPFAM" id="SSF53474">
    <property type="entry name" value="alpha/beta-Hydrolases"/>
    <property type="match status" value="1"/>
</dbReference>
<comment type="caution">
    <text evidence="5">The sequence shown here is derived from an EMBL/GenBank/DDBJ whole genome shotgun (WGS) entry which is preliminary data.</text>
</comment>
<evidence type="ECO:0000256" key="1">
    <source>
        <dbReference type="ARBA" id="ARBA00010088"/>
    </source>
</evidence>
<evidence type="ECO:0000313" key="8">
    <source>
        <dbReference type="Proteomes" id="UP000321621"/>
    </source>
</evidence>
<dbReference type="AlphaFoldDB" id="A0A3A1NPT1"/>
<evidence type="ECO:0000259" key="4">
    <source>
        <dbReference type="Pfam" id="PF00561"/>
    </source>
</evidence>
<accession>A0A3A1NPT1</accession>
<evidence type="ECO:0000313" key="6">
    <source>
        <dbReference type="EMBL" id="TXK01645.1"/>
    </source>
</evidence>
<keyword evidence="3" id="KW-0732">Signal</keyword>
<dbReference type="Gene3D" id="3.40.50.1820">
    <property type="entry name" value="alpha/beta hydrolase"/>
    <property type="match status" value="1"/>
</dbReference>
<dbReference type="Proteomes" id="UP000321621">
    <property type="component" value="Unassembled WGS sequence"/>
</dbReference>
<keyword evidence="8" id="KW-1185">Reference proteome</keyword>
<reference evidence="5 7" key="1">
    <citation type="submission" date="2018-08" db="EMBL/GenBank/DDBJ databases">
        <title>Proposal of Muricauda 72 sp.nov. and Muricauda NH166 sp.nov., isolated from seawater.</title>
        <authorList>
            <person name="Cheng H."/>
            <person name="Wu Y.-H."/>
            <person name="Guo L.-L."/>
            <person name="Xu X.-W."/>
        </authorList>
    </citation>
    <scope>NUCLEOTIDE SEQUENCE [LARGE SCALE GENOMIC DNA]</scope>
    <source>
        <strain evidence="5 7">72</strain>
    </source>
</reference>
<organism evidence="5 7">
    <name type="scientific">Flagellimonas pelagia</name>
    <dbReference type="NCBI Taxonomy" id="2306998"/>
    <lineage>
        <taxon>Bacteria</taxon>
        <taxon>Pseudomonadati</taxon>
        <taxon>Bacteroidota</taxon>
        <taxon>Flavobacteriia</taxon>
        <taxon>Flavobacteriales</taxon>
        <taxon>Flavobacteriaceae</taxon>
        <taxon>Flagellimonas</taxon>
    </lineage>
</organism>
<dbReference type="RefSeq" id="WP_119645527.1">
    <property type="nucleotide sequence ID" value="NZ_QXFI01000005.1"/>
</dbReference>
<proteinExistence type="inferred from homology"/>
<feature type="domain" description="AB hydrolase-1" evidence="4">
    <location>
        <begin position="74"/>
        <end position="437"/>
    </location>
</feature>
<dbReference type="InterPro" id="IPR051601">
    <property type="entry name" value="Serine_prot/Carboxylest_S33"/>
</dbReference>
<dbReference type="Pfam" id="PF00561">
    <property type="entry name" value="Abhydrolase_1"/>
    <property type="match status" value="1"/>
</dbReference>
<feature type="signal peptide" evidence="3">
    <location>
        <begin position="1"/>
        <end position="21"/>
    </location>
</feature>
<evidence type="ECO:0000256" key="2">
    <source>
        <dbReference type="ARBA" id="ARBA00022801"/>
    </source>
</evidence>
<sequence length="467" mass="51437">MKKKLSVLAFLFILMNGKAQFSVCEDYNKTPELQSSLCVTLNVPLAYGTDMDETIELFVRKFPAQKERKGSIWLVAGGPGESGASLYPVVGQFAELFPDLDIFVPDHRGTGLSGKICPKEESVESVGGIALVGEEWGSCFGYMFSHQEYVKTFSITNAAKDLGYLINELSGEGKHYVYGVSYGTQLVLRLLQLGPLELDGVFLDSLVPLQDDMEYDLGHRSFVTHSVGQELLEYYDGKAGKESPSLSEQLKTIIKRSKGDDAFAQNLPKQDISILFGMMLDLPTVRRKIPEIIRSLSKDDAGPLNSAIAEITAFYRDYGEKYSTSSNSIPLAQVITASENNPRPQLKKSEVVEESKGLLFTSPLPKLIAENTMPTYDHDAYFAGVPEKMPPTLIIHGSLDPKTHWEGAKRHVEKLSDKGSIEFVTVRNAPHFIALFAPDAFKEAVMAFLEGKSIAGNEVVDTNVALD</sequence>
<protein>
    <submittedName>
        <fullName evidence="5">Alpha/beta hydrolase</fullName>
    </submittedName>
</protein>
<dbReference type="GO" id="GO:0016787">
    <property type="term" value="F:hydrolase activity"/>
    <property type="evidence" value="ECO:0007669"/>
    <property type="project" value="UniProtKB-KW"/>
</dbReference>
<name>A0A3A1NPT1_9FLAO</name>
<reference evidence="6 8" key="2">
    <citation type="submission" date="2019-07" db="EMBL/GenBank/DDBJ databases">
        <title>Draft genome of two Muricauda strains isolated from deep sea.</title>
        <authorList>
            <person name="Sun C."/>
        </authorList>
    </citation>
    <scope>NUCLEOTIDE SEQUENCE [LARGE SCALE GENOMIC DNA]</scope>
    <source>
        <strain evidence="6 8">72</strain>
    </source>
</reference>
<dbReference type="Proteomes" id="UP000266691">
    <property type="component" value="Unassembled WGS sequence"/>
</dbReference>
<evidence type="ECO:0000313" key="5">
    <source>
        <dbReference type="EMBL" id="RIV47555.1"/>
    </source>
</evidence>
<dbReference type="EMBL" id="VNWK01000005">
    <property type="protein sequence ID" value="TXK01645.1"/>
    <property type="molecule type" value="Genomic_DNA"/>
</dbReference>
<evidence type="ECO:0000256" key="3">
    <source>
        <dbReference type="SAM" id="SignalP"/>
    </source>
</evidence>
<keyword evidence="2 5" id="KW-0378">Hydrolase</keyword>
<dbReference type="EMBL" id="QXFI01000005">
    <property type="protein sequence ID" value="RIV47555.1"/>
    <property type="molecule type" value="Genomic_DNA"/>
</dbReference>
<dbReference type="InterPro" id="IPR000073">
    <property type="entry name" value="AB_hydrolase_1"/>
</dbReference>